<keyword evidence="4" id="KW-0862">Zinc</keyword>
<feature type="non-terminal residue" evidence="7">
    <location>
        <position position="299"/>
    </location>
</feature>
<dbReference type="Proteomes" id="UP001177023">
    <property type="component" value="Unassembled WGS sequence"/>
</dbReference>
<dbReference type="AlphaFoldDB" id="A0AA36D9J5"/>
<evidence type="ECO:0000256" key="1">
    <source>
        <dbReference type="ARBA" id="ARBA00022723"/>
    </source>
</evidence>
<keyword evidence="8" id="KW-1185">Reference proteome</keyword>
<evidence type="ECO:0000256" key="3">
    <source>
        <dbReference type="ARBA" id="ARBA00022771"/>
    </source>
</evidence>
<evidence type="ECO:0000259" key="6">
    <source>
        <dbReference type="PROSITE" id="PS50157"/>
    </source>
</evidence>
<dbReference type="SUPFAM" id="SSF57667">
    <property type="entry name" value="beta-beta-alpha zinc fingers"/>
    <property type="match status" value="1"/>
</dbReference>
<dbReference type="Gene3D" id="3.30.160.60">
    <property type="entry name" value="Classic Zinc Finger"/>
    <property type="match status" value="3"/>
</dbReference>
<feature type="domain" description="C2H2-type" evidence="6">
    <location>
        <begin position="45"/>
        <end position="72"/>
    </location>
</feature>
<accession>A0AA36D9J5</accession>
<dbReference type="PROSITE" id="PS00028">
    <property type="entry name" value="ZINC_FINGER_C2H2_1"/>
    <property type="match status" value="2"/>
</dbReference>
<gene>
    <name evidence="7" type="ORF">MSPICULIGERA_LOCUS20403</name>
</gene>
<dbReference type="InterPro" id="IPR036236">
    <property type="entry name" value="Znf_C2H2_sf"/>
</dbReference>
<evidence type="ECO:0000313" key="7">
    <source>
        <dbReference type="EMBL" id="CAJ0582263.1"/>
    </source>
</evidence>
<evidence type="ECO:0000256" key="5">
    <source>
        <dbReference type="PROSITE-ProRule" id="PRU00042"/>
    </source>
</evidence>
<keyword evidence="3 5" id="KW-0863">Zinc-finger</keyword>
<organism evidence="7 8">
    <name type="scientific">Mesorhabditis spiculigera</name>
    <dbReference type="NCBI Taxonomy" id="96644"/>
    <lineage>
        <taxon>Eukaryota</taxon>
        <taxon>Metazoa</taxon>
        <taxon>Ecdysozoa</taxon>
        <taxon>Nematoda</taxon>
        <taxon>Chromadorea</taxon>
        <taxon>Rhabditida</taxon>
        <taxon>Rhabditina</taxon>
        <taxon>Rhabditomorpha</taxon>
        <taxon>Rhabditoidea</taxon>
        <taxon>Rhabditidae</taxon>
        <taxon>Mesorhabditinae</taxon>
        <taxon>Mesorhabditis</taxon>
    </lineage>
</organism>
<dbReference type="InterPro" id="IPR050688">
    <property type="entry name" value="Zinc_finger/UBP_domain"/>
</dbReference>
<evidence type="ECO:0000256" key="4">
    <source>
        <dbReference type="ARBA" id="ARBA00022833"/>
    </source>
</evidence>
<dbReference type="GO" id="GO:0010468">
    <property type="term" value="P:regulation of gene expression"/>
    <property type="evidence" value="ECO:0007669"/>
    <property type="project" value="TreeGrafter"/>
</dbReference>
<keyword evidence="2" id="KW-0677">Repeat</keyword>
<reference evidence="7" key="1">
    <citation type="submission" date="2023-06" db="EMBL/GenBank/DDBJ databases">
        <authorList>
            <person name="Delattre M."/>
        </authorList>
    </citation>
    <scope>NUCLEOTIDE SEQUENCE</scope>
    <source>
        <strain evidence="7">AF72</strain>
    </source>
</reference>
<dbReference type="GO" id="GO:0005634">
    <property type="term" value="C:nucleus"/>
    <property type="evidence" value="ECO:0007669"/>
    <property type="project" value="TreeGrafter"/>
</dbReference>
<name>A0AA36D9J5_9BILA</name>
<dbReference type="InterPro" id="IPR013087">
    <property type="entry name" value="Znf_C2H2_type"/>
</dbReference>
<evidence type="ECO:0000313" key="8">
    <source>
        <dbReference type="Proteomes" id="UP001177023"/>
    </source>
</evidence>
<comment type="caution">
    <text evidence="7">The sequence shown here is derived from an EMBL/GenBank/DDBJ whole genome shotgun (WGS) entry which is preliminary data.</text>
</comment>
<dbReference type="PANTHER" id="PTHR24403">
    <property type="entry name" value="ZINC FINGER PROTEIN"/>
    <property type="match status" value="1"/>
</dbReference>
<dbReference type="GO" id="GO:0008270">
    <property type="term" value="F:zinc ion binding"/>
    <property type="evidence" value="ECO:0007669"/>
    <property type="project" value="UniProtKB-KW"/>
</dbReference>
<dbReference type="SMART" id="SM00355">
    <property type="entry name" value="ZnF_C2H2"/>
    <property type="match status" value="4"/>
</dbReference>
<evidence type="ECO:0000256" key="2">
    <source>
        <dbReference type="ARBA" id="ARBA00022737"/>
    </source>
</evidence>
<dbReference type="PROSITE" id="PS50157">
    <property type="entry name" value="ZINC_FINGER_C2H2_2"/>
    <property type="match status" value="2"/>
</dbReference>
<dbReference type="Pfam" id="PF00096">
    <property type="entry name" value="zf-C2H2"/>
    <property type="match status" value="1"/>
</dbReference>
<protein>
    <recommendedName>
        <fullName evidence="6">C2H2-type domain-containing protein</fullName>
    </recommendedName>
</protein>
<keyword evidence="1" id="KW-0479">Metal-binding</keyword>
<dbReference type="PANTHER" id="PTHR24403:SF67">
    <property type="entry name" value="FI01116P-RELATED"/>
    <property type="match status" value="1"/>
</dbReference>
<sequence length="299" mass="34153">MSSTVSRWSVGPSTVVRITKISEDVAQTAVTSDVSPNGGPMKRRWECKQCDKSLSSKRSYDEHMNIHNNARPFQCPECSYAAASQMTLRRHRLRSHVARQNWGYRCPYCTECFMEPASYQSHVGTRHPNRSCTFGCPVCKWTCRSARFFKEHVEKHIVTNVFMHNDLEEIKENELQKFLVDDDFGVGFRYLSTKDPPTRSLKRSGGFLSQITRKEAADYLKEPLRLPKGSEEKLAGWRPKNVLSKPLPVRSIIIPPPPPIQLLPGDTEWIETEVTIEDTNAKTYGHVYDDGCVDNLDLD</sequence>
<dbReference type="EMBL" id="CATQJA010002664">
    <property type="protein sequence ID" value="CAJ0582263.1"/>
    <property type="molecule type" value="Genomic_DNA"/>
</dbReference>
<feature type="domain" description="C2H2-type" evidence="6">
    <location>
        <begin position="73"/>
        <end position="101"/>
    </location>
</feature>
<proteinExistence type="predicted"/>